<evidence type="ECO:0000313" key="1">
    <source>
        <dbReference type="EMBL" id="OHA31912.1"/>
    </source>
</evidence>
<gene>
    <name evidence="1" type="ORF">A2928_02225</name>
</gene>
<sequence>MRPKTPAGSPVLPGTKRQRKWILYVCGWVSKKRVLREGVYLPPGAISERGREWFAYRAHEIEFYNRNLNGLDSIADLLKIESADIELDAEKKGDLNLTRVDTLRIGYDLVGRGVLQQKHLDYIKNKMHLDGEVSPFLHSNQSIHVLKWLLEKKIITPQEYSEMGQKIPETEFEGF</sequence>
<comment type="caution">
    <text evidence="1">The sequence shown here is derived from an EMBL/GenBank/DDBJ whole genome shotgun (WGS) entry which is preliminary data.</text>
</comment>
<protein>
    <submittedName>
        <fullName evidence="1">Uncharacterized protein</fullName>
    </submittedName>
</protein>
<accession>A0A1G2N9E8</accession>
<dbReference type="AlphaFoldDB" id="A0A1G2N9E8"/>
<name>A0A1G2N9E8_9BACT</name>
<dbReference type="EMBL" id="MHRX01000057">
    <property type="protein sequence ID" value="OHA31912.1"/>
    <property type="molecule type" value="Genomic_DNA"/>
</dbReference>
<evidence type="ECO:0000313" key="2">
    <source>
        <dbReference type="Proteomes" id="UP000176221"/>
    </source>
</evidence>
<dbReference type="Proteomes" id="UP000176221">
    <property type="component" value="Unassembled WGS sequence"/>
</dbReference>
<proteinExistence type="predicted"/>
<organism evidence="1 2">
    <name type="scientific">Candidatus Taylorbacteria bacterium RIFCSPLOWO2_01_FULL_45_15b</name>
    <dbReference type="NCBI Taxonomy" id="1802319"/>
    <lineage>
        <taxon>Bacteria</taxon>
        <taxon>Candidatus Tayloriibacteriota</taxon>
    </lineage>
</organism>
<reference evidence="1 2" key="1">
    <citation type="journal article" date="2016" name="Nat. Commun.">
        <title>Thousands of microbial genomes shed light on interconnected biogeochemical processes in an aquifer system.</title>
        <authorList>
            <person name="Anantharaman K."/>
            <person name="Brown C.T."/>
            <person name="Hug L.A."/>
            <person name="Sharon I."/>
            <person name="Castelle C.J."/>
            <person name="Probst A.J."/>
            <person name="Thomas B.C."/>
            <person name="Singh A."/>
            <person name="Wilkins M.J."/>
            <person name="Karaoz U."/>
            <person name="Brodie E.L."/>
            <person name="Williams K.H."/>
            <person name="Hubbard S.S."/>
            <person name="Banfield J.F."/>
        </authorList>
    </citation>
    <scope>NUCLEOTIDE SEQUENCE [LARGE SCALE GENOMIC DNA]</scope>
</reference>